<dbReference type="EMBL" id="JXJN01002411">
    <property type="status" value="NOT_ANNOTATED_CDS"/>
    <property type="molecule type" value="Genomic_DNA"/>
</dbReference>
<proteinExistence type="predicted"/>
<reference evidence="2" key="1">
    <citation type="submission" date="2015-01" db="EMBL/GenBank/DDBJ databases">
        <authorList>
            <person name="Aksoy S."/>
            <person name="Warren W."/>
            <person name="Wilson R.K."/>
        </authorList>
    </citation>
    <scope>NUCLEOTIDE SEQUENCE [LARGE SCALE GENOMIC DNA]</scope>
    <source>
        <strain evidence="2">IAEA</strain>
    </source>
</reference>
<evidence type="ECO:0000313" key="2">
    <source>
        <dbReference type="Proteomes" id="UP000092460"/>
    </source>
</evidence>
<dbReference type="VEuPathDB" id="VectorBase:GPPI005850"/>
<dbReference type="Proteomes" id="UP000092460">
    <property type="component" value="Unassembled WGS sequence"/>
</dbReference>
<dbReference type="AlphaFoldDB" id="A0A1B0ARG5"/>
<organism evidence="1 2">
    <name type="scientific">Glossina palpalis gambiensis</name>
    <dbReference type="NCBI Taxonomy" id="67801"/>
    <lineage>
        <taxon>Eukaryota</taxon>
        <taxon>Metazoa</taxon>
        <taxon>Ecdysozoa</taxon>
        <taxon>Arthropoda</taxon>
        <taxon>Hexapoda</taxon>
        <taxon>Insecta</taxon>
        <taxon>Pterygota</taxon>
        <taxon>Neoptera</taxon>
        <taxon>Endopterygota</taxon>
        <taxon>Diptera</taxon>
        <taxon>Brachycera</taxon>
        <taxon>Muscomorpha</taxon>
        <taxon>Hippoboscoidea</taxon>
        <taxon>Glossinidae</taxon>
        <taxon>Glossina</taxon>
    </lineage>
</organism>
<dbReference type="EnsemblMetazoa" id="GPPI005850-RA">
    <property type="protein sequence ID" value="GPPI005850-PA"/>
    <property type="gene ID" value="GPPI005850"/>
</dbReference>
<evidence type="ECO:0000313" key="1">
    <source>
        <dbReference type="EnsemblMetazoa" id="GPPI005850-PA"/>
    </source>
</evidence>
<keyword evidence="2" id="KW-1185">Reference proteome</keyword>
<name>A0A1B0ARG5_9MUSC</name>
<sequence length="109" mass="12613">MCNVAVFHSILLGIVMDSVNNVLILISYINHDLTESNSVKKETKIQVGHACWFKYPPFQCNSSQYYIYEFSKYTYLKLVGIDVARILGCTRRTSQAALVWKRPIRSKYL</sequence>
<reference evidence="1" key="2">
    <citation type="submission" date="2020-05" db="UniProtKB">
        <authorList>
            <consortium name="EnsemblMetazoa"/>
        </authorList>
    </citation>
    <scope>IDENTIFICATION</scope>
    <source>
        <strain evidence="1">IAEA</strain>
    </source>
</reference>
<protein>
    <submittedName>
        <fullName evidence="1">Uncharacterized protein</fullName>
    </submittedName>
</protein>
<accession>A0A1B0ARG5</accession>